<proteinExistence type="predicted"/>
<reference evidence="1" key="2">
    <citation type="submission" date="2020-09" db="EMBL/GenBank/DDBJ databases">
        <authorList>
            <person name="Sun Q."/>
            <person name="Zhou Y."/>
        </authorList>
    </citation>
    <scope>NUCLEOTIDE SEQUENCE</scope>
    <source>
        <strain evidence="1">CGMCC 1.15254</strain>
    </source>
</reference>
<protein>
    <submittedName>
        <fullName evidence="1">Uncharacterized protein</fullName>
    </submittedName>
</protein>
<sequence>MKHDVDTLQFDKEYVPKYEGKWNVFFIKGRLMFSDQLSAAPFPSAIIVWGAASDLLTSLKEKLNAFHMAKD</sequence>
<dbReference type="RefSeq" id="WP_188667115.1">
    <property type="nucleotide sequence ID" value="NZ_BMHV01000041.1"/>
</dbReference>
<evidence type="ECO:0000313" key="2">
    <source>
        <dbReference type="Proteomes" id="UP000632498"/>
    </source>
</evidence>
<accession>A0A917FH72</accession>
<evidence type="ECO:0000313" key="1">
    <source>
        <dbReference type="EMBL" id="GGF75752.1"/>
    </source>
</evidence>
<name>A0A917FH72_9PROT</name>
<keyword evidence="2" id="KW-1185">Reference proteome</keyword>
<dbReference type="Proteomes" id="UP000632498">
    <property type="component" value="Unassembled WGS sequence"/>
</dbReference>
<dbReference type="EMBL" id="BMHV01000041">
    <property type="protein sequence ID" value="GGF75752.1"/>
    <property type="molecule type" value="Genomic_DNA"/>
</dbReference>
<comment type="caution">
    <text evidence="1">The sequence shown here is derived from an EMBL/GenBank/DDBJ whole genome shotgun (WGS) entry which is preliminary data.</text>
</comment>
<gene>
    <name evidence="1" type="ORF">GCM10011332_32200</name>
</gene>
<organism evidence="1 2">
    <name type="scientific">Terasakiella brassicae</name>
    <dbReference type="NCBI Taxonomy" id="1634917"/>
    <lineage>
        <taxon>Bacteria</taxon>
        <taxon>Pseudomonadati</taxon>
        <taxon>Pseudomonadota</taxon>
        <taxon>Alphaproteobacteria</taxon>
        <taxon>Rhodospirillales</taxon>
        <taxon>Terasakiellaceae</taxon>
        <taxon>Terasakiella</taxon>
    </lineage>
</organism>
<dbReference type="AlphaFoldDB" id="A0A917FH72"/>
<reference evidence="1" key="1">
    <citation type="journal article" date="2014" name="Int. J. Syst. Evol. Microbiol.">
        <title>Complete genome sequence of Corynebacterium casei LMG S-19264T (=DSM 44701T), isolated from a smear-ripened cheese.</title>
        <authorList>
            <consortium name="US DOE Joint Genome Institute (JGI-PGF)"/>
            <person name="Walter F."/>
            <person name="Albersmeier A."/>
            <person name="Kalinowski J."/>
            <person name="Ruckert C."/>
        </authorList>
    </citation>
    <scope>NUCLEOTIDE SEQUENCE</scope>
    <source>
        <strain evidence="1">CGMCC 1.15254</strain>
    </source>
</reference>